<name>A0A965GCC1_9PROT</name>
<accession>A0A965GCC1</accession>
<dbReference type="EMBL" id="RFXN01000018">
    <property type="protein sequence ID" value="NBR93692.1"/>
    <property type="molecule type" value="Genomic_DNA"/>
</dbReference>
<evidence type="ECO:0000313" key="1">
    <source>
        <dbReference type="EMBL" id="NBR93692.1"/>
    </source>
</evidence>
<comment type="caution">
    <text evidence="1">The sequence shown here is derived from an EMBL/GenBank/DDBJ whole genome shotgun (WGS) entry which is preliminary data.</text>
</comment>
<reference evidence="1" key="1">
    <citation type="submission" date="2018-10" db="EMBL/GenBank/DDBJ databases">
        <title>Iterative Subtractive Binning of Freshwater Chronoseries Metagenomes Recovers Nearly Complete Genomes from over Four Hundred Novel Species.</title>
        <authorList>
            <person name="Rodriguez-R L.M."/>
            <person name="Tsementzi D."/>
            <person name="Luo C."/>
            <person name="Konstantinidis K.T."/>
        </authorList>
    </citation>
    <scope>NUCLEOTIDE SEQUENCE</scope>
    <source>
        <strain evidence="1">WB5_2A_028</strain>
    </source>
</reference>
<organism evidence="1 2">
    <name type="scientific">Candidatus Fonsibacter lacus</name>
    <dbReference type="NCBI Taxonomy" id="2576439"/>
    <lineage>
        <taxon>Bacteria</taxon>
        <taxon>Pseudomonadati</taxon>
        <taxon>Pseudomonadota</taxon>
        <taxon>Alphaproteobacteria</taxon>
        <taxon>Candidatus Pelagibacterales</taxon>
        <taxon>Candidatus Pelagibacterales incertae sedis</taxon>
        <taxon>Candidatus Fonsibacter</taxon>
    </lineage>
</organism>
<dbReference type="Proteomes" id="UP000740727">
    <property type="component" value="Unassembled WGS sequence"/>
</dbReference>
<protein>
    <submittedName>
        <fullName evidence="1">Uncharacterized protein</fullName>
    </submittedName>
</protein>
<sequence>MTSFQPVLAAGVVNRIDEQFQVVAPDGPGYTGYLVNNTRSLARFYSFLATFKVDNGRIAGMRPCASLSECPSDFSSQVADINLTVCKSSSQSDCIVGISTENTLTHESSSLAIDKSELTAGFNAIIKGNRSKGLPEGGNPLVISLPSAPHAGGDLYLVKSDYYASRKTSNDKFSLDLLTNGIYPITIDWGEFNPGGPNLEPKNYVGQPAGNLNAAPTPPFLNGITTDARCLMATREMCLVPQAFPKNLSFGLQLRFSNGFDGWLYGRLAQPHVELNKSESGSGAAMELTLRAQPVKVPVPYGWVKNSQLPAAMLAQYEKDRSGGIYVGKDPHAPLDTISMLKGHSNKYDDSGIQEMINWMPLLGDRATALPSQWSFQTLNQKSDTAQTLSRCTSQTKSLVGLIFTNATTYSSGPPTFDAASGALDYKVAAPHFASDGKTLITGTYDLVLNSQVARCIYNFTSAPVSASISIVGDSGENRVATTSISESDGFLRMAAYGFTFSSPTIRIKLTQEGNAAAVTKSPAPIVVKKSSTIICVRGSITRKVIGSNPICPSGFRKR</sequence>
<gene>
    <name evidence="1" type="ORF">EBT44_02420</name>
</gene>
<evidence type="ECO:0000313" key="2">
    <source>
        <dbReference type="Proteomes" id="UP000740727"/>
    </source>
</evidence>
<dbReference type="AlphaFoldDB" id="A0A965GCC1"/>
<proteinExistence type="predicted"/>